<keyword evidence="2" id="KW-1015">Disulfide bond</keyword>
<dbReference type="PANTHER" id="PTHR22906:SF42">
    <property type="entry name" value="ABNORMAL CELL MIGRATION PROTEIN 21"/>
    <property type="match status" value="1"/>
</dbReference>
<dbReference type="OMA" id="KIWNCIR"/>
<dbReference type="CTD" id="184064"/>
<keyword evidence="3" id="KW-1133">Transmembrane helix</keyword>
<keyword evidence="3" id="KW-0472">Membrane</keyword>
<proteinExistence type="evidence at transcript level"/>
<evidence type="ECO:0000256" key="3">
    <source>
        <dbReference type="SAM" id="Phobius"/>
    </source>
</evidence>
<feature type="signal peptide" evidence="4">
    <location>
        <begin position="1"/>
        <end position="20"/>
    </location>
</feature>
<dbReference type="FunFam" id="2.20.100.10:FF:000001">
    <property type="entry name" value="semaphorin-5A isoform X1"/>
    <property type="match status" value="1"/>
</dbReference>
<keyword evidence="4" id="KW-0732">Signal</keyword>
<dbReference type="GO" id="GO:0016020">
    <property type="term" value="C:membrane"/>
    <property type="evidence" value="ECO:0000250"/>
    <property type="project" value="WormBase"/>
</dbReference>
<evidence type="ECO:0000256" key="2">
    <source>
        <dbReference type="ARBA" id="ARBA00023157"/>
    </source>
</evidence>
<dbReference type="KEGG" id="cel:CELE_F01F1.13"/>
<sequence length="313" mass="36380">MIVMVLFNIFVFVNFSYSLANLNDSSILYSQVVSNKCASNNGIFCECSKQGGEIKIWNCIRPGGWSTWSKWSKCREGIRKRRRTCNNPLPIGTTCSGQKVEKQSCAISSNVPEYLFGSWTSWNPWSRCDCDRSLRIRTRHCKGNSCEGCDKDYEDCRPDECPISKKWSEWTDWVNYGIEQVRFSAWCSSSNVANTEVGIRKETQDSMKHANWSEWHMHPGVAYRYRLLHNSSISIEHHLLSRFTSSCLPLHFAIPIFCFCILTGFLLQNIIYCVVNRFKRRFIRLNYSYDSNPRDYPSHLIRSPGSPKDESFW</sequence>
<feature type="chain" id="PRO_5004066891" evidence="4">
    <location>
        <begin position="21"/>
        <end position="313"/>
    </location>
</feature>
<dbReference type="InterPro" id="IPR000884">
    <property type="entry name" value="TSP1_rpt"/>
</dbReference>
<dbReference type="Gene3D" id="2.20.100.10">
    <property type="entry name" value="Thrombospondin type-1 (TSP1) repeat"/>
    <property type="match status" value="2"/>
</dbReference>
<dbReference type="Pfam" id="PF00090">
    <property type="entry name" value="TSP_1"/>
    <property type="match status" value="1"/>
</dbReference>
<evidence type="ECO:0000313" key="5">
    <source>
        <dbReference type="EMBL" id="CCV19909.1"/>
    </source>
</evidence>
<reference evidence="5" key="1">
    <citation type="submission" date="2013-03" db="EMBL/GenBank/DDBJ databases">
        <authorList>
            <person name="Buettner F.F.R."/>
            <person name="Ashikov A."/>
            <person name="Tiemann B."/>
            <person name="Lehle L."/>
            <person name="Bakker H."/>
        </authorList>
    </citation>
    <scope>NUCLEOTIDE SEQUENCE</scope>
    <source>
        <strain evidence="5">Bristol N2</strain>
    </source>
</reference>
<dbReference type="PANTHER" id="PTHR22906">
    <property type="entry name" value="PROPERDIN"/>
    <property type="match status" value="1"/>
</dbReference>
<dbReference type="GO" id="GO:0038023">
    <property type="term" value="F:signaling receptor activity"/>
    <property type="evidence" value="ECO:0000250"/>
    <property type="project" value="WormBase"/>
</dbReference>
<dbReference type="GO" id="GO:0060828">
    <property type="term" value="P:regulation of canonical Wnt signaling pathway"/>
    <property type="evidence" value="ECO:0000315"/>
    <property type="project" value="WormBase"/>
</dbReference>
<name>M5FK96_CAEEL</name>
<dbReference type="GO" id="GO:0035545">
    <property type="term" value="P:determination of left/right asymmetry in nervous system"/>
    <property type="evidence" value="ECO:0000315"/>
    <property type="project" value="WormBase"/>
</dbReference>
<dbReference type="SUPFAM" id="SSF82895">
    <property type="entry name" value="TSP-1 type 1 repeat"/>
    <property type="match status" value="2"/>
</dbReference>
<dbReference type="AlphaFoldDB" id="M5FK96"/>
<keyword evidence="3 5" id="KW-0812">Transmembrane</keyword>
<dbReference type="RefSeq" id="NP_001254933.2">
    <property type="nucleotide sequence ID" value="NM_001268004.4"/>
</dbReference>
<gene>
    <name evidence="5" type="primary">mig-21</name>
</gene>
<dbReference type="PROSITE" id="PS50092">
    <property type="entry name" value="TSP1"/>
    <property type="match status" value="2"/>
</dbReference>
<protein>
    <submittedName>
        <fullName evidence="5">Thrombospondin type I repeat-containing single pass transmembrane protein</fullName>
    </submittedName>
</protein>
<dbReference type="EMBL" id="HF934108">
    <property type="protein sequence ID" value="CCV19909.1"/>
    <property type="molecule type" value="mRNA"/>
</dbReference>
<dbReference type="HOGENOM" id="CLU_897846_0_0_1"/>
<evidence type="ECO:0000256" key="4">
    <source>
        <dbReference type="SAM" id="SignalP"/>
    </source>
</evidence>
<dbReference type="GeneID" id="184064"/>
<dbReference type="GO" id="GO:0030334">
    <property type="term" value="P:regulation of cell migration"/>
    <property type="evidence" value="ECO:0000315"/>
    <property type="project" value="WormBase"/>
</dbReference>
<dbReference type="OrthoDB" id="446173at2759"/>
<feature type="transmembrane region" description="Helical" evidence="3">
    <location>
        <begin position="252"/>
        <end position="275"/>
    </location>
</feature>
<organism evidence="5">
    <name type="scientific">Caenorhabditis elegans</name>
    <dbReference type="NCBI Taxonomy" id="6239"/>
    <lineage>
        <taxon>Eukaryota</taxon>
        <taxon>Metazoa</taxon>
        <taxon>Ecdysozoa</taxon>
        <taxon>Nematoda</taxon>
        <taxon>Chromadorea</taxon>
        <taxon>Rhabditida</taxon>
        <taxon>Rhabditina</taxon>
        <taxon>Rhabditomorpha</taxon>
        <taxon>Rhabditoidea</taxon>
        <taxon>Rhabditidae</taxon>
        <taxon>Peloderinae</taxon>
        <taxon>Caenorhabditis</taxon>
    </lineage>
</organism>
<dbReference type="InterPro" id="IPR052065">
    <property type="entry name" value="Compl_asym_regulator"/>
</dbReference>
<evidence type="ECO:0000256" key="1">
    <source>
        <dbReference type="ARBA" id="ARBA00022737"/>
    </source>
</evidence>
<dbReference type="PRINTS" id="PR01705">
    <property type="entry name" value="TSP1REPEAT"/>
</dbReference>
<keyword evidence="1" id="KW-0677">Repeat</keyword>
<dbReference type="SMART" id="SM00209">
    <property type="entry name" value="TSP1"/>
    <property type="match status" value="2"/>
</dbReference>
<accession>M5FK96</accession>
<dbReference type="InterPro" id="IPR036383">
    <property type="entry name" value="TSP1_rpt_sf"/>
</dbReference>